<dbReference type="Proteomes" id="UP000034392">
    <property type="component" value="Chromosome"/>
</dbReference>
<reference evidence="1" key="1">
    <citation type="submission" date="2015-05" db="EMBL/GenBank/DDBJ databases">
        <title>The complete genome of Altererythrobacter atlanticus strain 26DY36.</title>
        <authorList>
            <person name="Wu Y.-H."/>
            <person name="Cheng H."/>
            <person name="Wu X.-W."/>
        </authorList>
    </citation>
    <scope>NUCLEOTIDE SEQUENCE [LARGE SCALE GENOMIC DNA]</scope>
    <source>
        <strain evidence="1">26DY36</strain>
    </source>
</reference>
<gene>
    <name evidence="1" type="ORF">WYH_00870</name>
</gene>
<evidence type="ECO:0000313" key="1">
    <source>
        <dbReference type="EMBL" id="AKH41921.1"/>
    </source>
</evidence>
<dbReference type="RefSeq" id="WP_169780707.1">
    <property type="nucleotide sequence ID" value="NZ_CP011452.2"/>
</dbReference>
<protein>
    <submittedName>
        <fullName evidence="1">PilZ domain protein</fullName>
    </submittedName>
</protein>
<dbReference type="SUPFAM" id="SSF141371">
    <property type="entry name" value="PilZ domain-like"/>
    <property type="match status" value="1"/>
</dbReference>
<name>A0A0F7KS30_9SPHN</name>
<dbReference type="KEGG" id="aay:WYH_00870"/>
<sequence length="114" mass="12884">MTVLLGEIESDLRNAEERGFDRFSVRLGLWAPEKANRALIYNLSQSGMLLRVERELVEGEQIRLRLPVHGLTRATVVRVEELYVYGCEFDVPISQSVISAALMEGGYDESQIGR</sequence>
<evidence type="ECO:0000313" key="2">
    <source>
        <dbReference type="Proteomes" id="UP000034392"/>
    </source>
</evidence>
<keyword evidence="2" id="KW-1185">Reference proteome</keyword>
<dbReference type="PATRIC" id="fig|1267766.3.peg.877"/>
<accession>A0A0F7KS30</accession>
<dbReference type="Pfam" id="PF07238">
    <property type="entry name" value="PilZ"/>
    <property type="match status" value="1"/>
</dbReference>
<dbReference type="AlphaFoldDB" id="A0A0F7KS30"/>
<dbReference type="GO" id="GO:0035438">
    <property type="term" value="F:cyclic-di-GMP binding"/>
    <property type="evidence" value="ECO:0007669"/>
    <property type="project" value="InterPro"/>
</dbReference>
<dbReference type="InterPro" id="IPR009875">
    <property type="entry name" value="PilZ_domain"/>
</dbReference>
<dbReference type="EMBL" id="CP011452">
    <property type="protein sequence ID" value="AKH41921.1"/>
    <property type="molecule type" value="Genomic_DNA"/>
</dbReference>
<proteinExistence type="predicted"/>
<organism evidence="1 2">
    <name type="scientific">Croceibacterium atlanticum</name>
    <dbReference type="NCBI Taxonomy" id="1267766"/>
    <lineage>
        <taxon>Bacteria</taxon>
        <taxon>Pseudomonadati</taxon>
        <taxon>Pseudomonadota</taxon>
        <taxon>Alphaproteobacteria</taxon>
        <taxon>Sphingomonadales</taxon>
        <taxon>Erythrobacteraceae</taxon>
        <taxon>Croceibacterium</taxon>
    </lineage>
</organism>